<name>A0ACC0C9R4_CATRO</name>
<reference evidence="2" key="1">
    <citation type="journal article" date="2023" name="Nat. Plants">
        <title>Single-cell RNA sequencing provides a high-resolution roadmap for understanding the multicellular compartmentation of specialized metabolism.</title>
        <authorList>
            <person name="Sun S."/>
            <person name="Shen X."/>
            <person name="Li Y."/>
            <person name="Li Y."/>
            <person name="Wang S."/>
            <person name="Li R."/>
            <person name="Zhang H."/>
            <person name="Shen G."/>
            <person name="Guo B."/>
            <person name="Wei J."/>
            <person name="Xu J."/>
            <person name="St-Pierre B."/>
            <person name="Chen S."/>
            <person name="Sun C."/>
        </authorList>
    </citation>
    <scope>NUCLEOTIDE SEQUENCE [LARGE SCALE GENOMIC DNA]</scope>
</reference>
<protein>
    <submittedName>
        <fullName evidence="1">Uncharacterized protein</fullName>
    </submittedName>
</protein>
<proteinExistence type="predicted"/>
<keyword evidence="2" id="KW-1185">Reference proteome</keyword>
<gene>
    <name evidence="1" type="ORF">M9H77_02736</name>
</gene>
<evidence type="ECO:0000313" key="1">
    <source>
        <dbReference type="EMBL" id="KAI5681508.1"/>
    </source>
</evidence>
<comment type="caution">
    <text evidence="1">The sequence shown here is derived from an EMBL/GenBank/DDBJ whole genome shotgun (WGS) entry which is preliminary data.</text>
</comment>
<organism evidence="1 2">
    <name type="scientific">Catharanthus roseus</name>
    <name type="common">Madagascar periwinkle</name>
    <name type="synonym">Vinca rosea</name>
    <dbReference type="NCBI Taxonomy" id="4058"/>
    <lineage>
        <taxon>Eukaryota</taxon>
        <taxon>Viridiplantae</taxon>
        <taxon>Streptophyta</taxon>
        <taxon>Embryophyta</taxon>
        <taxon>Tracheophyta</taxon>
        <taxon>Spermatophyta</taxon>
        <taxon>Magnoliopsida</taxon>
        <taxon>eudicotyledons</taxon>
        <taxon>Gunneridae</taxon>
        <taxon>Pentapetalae</taxon>
        <taxon>asterids</taxon>
        <taxon>lamiids</taxon>
        <taxon>Gentianales</taxon>
        <taxon>Apocynaceae</taxon>
        <taxon>Rauvolfioideae</taxon>
        <taxon>Vinceae</taxon>
        <taxon>Catharanthinae</taxon>
        <taxon>Catharanthus</taxon>
    </lineage>
</organism>
<sequence length="157" mass="17983">MKEGDDWKTAFKTKFGLYEWLVIPFGLTNAPSIFMRLMHHITFLCCVVSSKGLQVDLDKVKVIEDWPTPKSATEVRSFHGLVSFYWSFIKDFSSITSPLTKFIKKTNRFKWGEAQEMVFKVLKEKLSNAPLLTLPNFEKIFEIECDASGIGIGGIFM</sequence>
<dbReference type="Proteomes" id="UP001060085">
    <property type="component" value="Linkage Group LG01"/>
</dbReference>
<accession>A0ACC0C9R4</accession>
<dbReference type="EMBL" id="CM044701">
    <property type="protein sequence ID" value="KAI5681508.1"/>
    <property type="molecule type" value="Genomic_DNA"/>
</dbReference>
<evidence type="ECO:0000313" key="2">
    <source>
        <dbReference type="Proteomes" id="UP001060085"/>
    </source>
</evidence>